<feature type="compositionally biased region" description="Polar residues" evidence="1">
    <location>
        <begin position="40"/>
        <end position="49"/>
    </location>
</feature>
<feature type="region of interest" description="Disordered" evidence="1">
    <location>
        <begin position="1"/>
        <end position="64"/>
    </location>
</feature>
<dbReference type="AlphaFoldDB" id="A0A0R0AFZ4"/>
<accession>A0A0R0AFZ4</accession>
<organism evidence="2 3">
    <name type="scientific">Stenotrophomonas pictorum JCM 9942</name>
    <dbReference type="NCBI Taxonomy" id="1236960"/>
    <lineage>
        <taxon>Bacteria</taxon>
        <taxon>Pseudomonadati</taxon>
        <taxon>Pseudomonadota</taxon>
        <taxon>Gammaproteobacteria</taxon>
        <taxon>Lysobacterales</taxon>
        <taxon>Lysobacteraceae</taxon>
        <taxon>Stenotrophomonas</taxon>
    </lineage>
</organism>
<feature type="compositionally biased region" description="Low complexity" evidence="1">
    <location>
        <begin position="21"/>
        <end position="30"/>
    </location>
</feature>
<protein>
    <submittedName>
        <fullName evidence="2">Uncharacterized protein</fullName>
    </submittedName>
</protein>
<dbReference type="EMBL" id="LLXS01000010">
    <property type="protein sequence ID" value="KRG43984.1"/>
    <property type="molecule type" value="Genomic_DNA"/>
</dbReference>
<evidence type="ECO:0000256" key="1">
    <source>
        <dbReference type="SAM" id="MobiDB-lite"/>
    </source>
</evidence>
<evidence type="ECO:0000313" key="3">
    <source>
        <dbReference type="Proteomes" id="UP000050836"/>
    </source>
</evidence>
<reference evidence="2 3" key="1">
    <citation type="submission" date="2015-10" db="EMBL/GenBank/DDBJ databases">
        <title>Genome sequencing and analysis of members of genus Stenotrophomonas.</title>
        <authorList>
            <person name="Patil P.P."/>
            <person name="Midha S."/>
            <person name="Patil P.B."/>
        </authorList>
    </citation>
    <scope>NUCLEOTIDE SEQUENCE [LARGE SCALE GENOMIC DNA]</scope>
    <source>
        <strain evidence="2 3">JCM 9942</strain>
    </source>
</reference>
<evidence type="ECO:0000313" key="2">
    <source>
        <dbReference type="EMBL" id="KRG43984.1"/>
    </source>
</evidence>
<dbReference type="Proteomes" id="UP000050836">
    <property type="component" value="Unassembled WGS sequence"/>
</dbReference>
<name>A0A0R0AFZ4_9GAMM</name>
<gene>
    <name evidence="2" type="ORF">ARC78_06585</name>
</gene>
<comment type="caution">
    <text evidence="2">The sequence shown here is derived from an EMBL/GenBank/DDBJ whole genome shotgun (WGS) entry which is preliminary data.</text>
</comment>
<keyword evidence="3" id="KW-1185">Reference proteome</keyword>
<sequence>MAPQNDEYAGAQADRRTALQAPRVARTAAPRPEPLEAVRSSGSTPQSAENLAAERLQQWQSDLDSDATLPRRQWLKRIRERRDSGDLSGARLSLRRFMQEYPEARIPRDLRSLLTD</sequence>
<proteinExistence type="predicted"/>